<dbReference type="AlphaFoldDB" id="A0A679FPM6"/>
<gene>
    <name evidence="1" type="ORF">GsuE55_28130</name>
</gene>
<protein>
    <submittedName>
        <fullName evidence="1">Uncharacterized protein</fullName>
    </submittedName>
</protein>
<name>A0A679FPM6_9BACL</name>
<sequence>MRIPIMEPATGVYLDAIRKYIKFRQVPLMSADYIIGERSIG</sequence>
<reference evidence="2" key="1">
    <citation type="journal article" date="2020" name="Microbiol. Resour. Announc.">
        <title>Complete Genome Sequence of Geobacillus sp. Strain E55-1, Isolated from Mine Geyser in Japan.</title>
        <authorList>
            <person name="Miyazaki K."/>
            <person name="Hase E."/>
            <person name="Tokito N."/>
        </authorList>
    </citation>
    <scope>NUCLEOTIDE SEQUENCE [LARGE SCALE GENOMIC DNA]</scope>
    <source>
        <strain evidence="2">E55-1</strain>
    </source>
</reference>
<proteinExistence type="predicted"/>
<organism evidence="1 2">
    <name type="scientific">Geobacillus subterraneus</name>
    <dbReference type="NCBI Taxonomy" id="129338"/>
    <lineage>
        <taxon>Bacteria</taxon>
        <taxon>Bacillati</taxon>
        <taxon>Bacillota</taxon>
        <taxon>Bacilli</taxon>
        <taxon>Bacillales</taxon>
        <taxon>Anoxybacillaceae</taxon>
        <taxon>Geobacillus</taxon>
    </lineage>
</organism>
<evidence type="ECO:0000313" key="2">
    <source>
        <dbReference type="Proteomes" id="UP000501421"/>
    </source>
</evidence>
<dbReference type="EMBL" id="AP022557">
    <property type="protein sequence ID" value="BBW97980.1"/>
    <property type="molecule type" value="Genomic_DNA"/>
</dbReference>
<evidence type="ECO:0000313" key="1">
    <source>
        <dbReference type="EMBL" id="BBW97980.1"/>
    </source>
</evidence>
<dbReference type="Proteomes" id="UP000501421">
    <property type="component" value="Chromosome"/>
</dbReference>
<keyword evidence="2" id="KW-1185">Reference proteome</keyword>
<accession>A0A679FPM6</accession>